<dbReference type="InterPro" id="IPR036691">
    <property type="entry name" value="Endo/exonu/phosph_ase_sf"/>
</dbReference>
<sequence length="158" mass="18473">MEEVSNSVLQELGVERFDQMVVKPSRGASRGMLICWNSSRWVMMDQHTGRLSISVRLREVGRDWQWAVSCVYGPPDGVGREELWEELSATRARWDIPWCLLGDFNITRYSTDRNRMGPISPAMDTFPNGSTRRAFWTYQCQTTLSHRPTCERFHPWRD</sequence>
<dbReference type="EMBL" id="JAUJYO010000004">
    <property type="protein sequence ID" value="KAK1318680.1"/>
    <property type="molecule type" value="Genomic_DNA"/>
</dbReference>
<gene>
    <name evidence="1" type="ORF">QJS10_CPB04g01538</name>
</gene>
<protein>
    <recommendedName>
        <fullName evidence="3">Endonuclease/exonuclease/phosphatase domain-containing protein</fullName>
    </recommendedName>
</protein>
<evidence type="ECO:0000313" key="1">
    <source>
        <dbReference type="EMBL" id="KAK1318680.1"/>
    </source>
</evidence>
<dbReference type="Gene3D" id="3.60.10.10">
    <property type="entry name" value="Endonuclease/exonuclease/phosphatase"/>
    <property type="match status" value="1"/>
</dbReference>
<comment type="caution">
    <text evidence="1">The sequence shown here is derived from an EMBL/GenBank/DDBJ whole genome shotgun (WGS) entry which is preliminary data.</text>
</comment>
<evidence type="ECO:0008006" key="3">
    <source>
        <dbReference type="Google" id="ProtNLM"/>
    </source>
</evidence>
<name>A0AAV9EY53_ACOCL</name>
<proteinExistence type="predicted"/>
<evidence type="ECO:0000313" key="2">
    <source>
        <dbReference type="Proteomes" id="UP001180020"/>
    </source>
</evidence>
<reference evidence="1" key="1">
    <citation type="journal article" date="2023" name="Nat. Commun.">
        <title>Diploid and tetraploid genomes of Acorus and the evolution of monocots.</title>
        <authorList>
            <person name="Ma L."/>
            <person name="Liu K.W."/>
            <person name="Li Z."/>
            <person name="Hsiao Y.Y."/>
            <person name="Qi Y."/>
            <person name="Fu T."/>
            <person name="Tang G.D."/>
            <person name="Zhang D."/>
            <person name="Sun W.H."/>
            <person name="Liu D.K."/>
            <person name="Li Y."/>
            <person name="Chen G.Z."/>
            <person name="Liu X.D."/>
            <person name="Liao X.Y."/>
            <person name="Jiang Y.T."/>
            <person name="Yu X."/>
            <person name="Hao Y."/>
            <person name="Huang J."/>
            <person name="Zhao X.W."/>
            <person name="Ke S."/>
            <person name="Chen Y.Y."/>
            <person name="Wu W.L."/>
            <person name="Hsu J.L."/>
            <person name="Lin Y.F."/>
            <person name="Huang M.D."/>
            <person name="Li C.Y."/>
            <person name="Huang L."/>
            <person name="Wang Z.W."/>
            <person name="Zhao X."/>
            <person name="Zhong W.Y."/>
            <person name="Peng D.H."/>
            <person name="Ahmad S."/>
            <person name="Lan S."/>
            <person name="Zhang J.S."/>
            <person name="Tsai W.C."/>
            <person name="Van de Peer Y."/>
            <person name="Liu Z.J."/>
        </authorList>
    </citation>
    <scope>NUCLEOTIDE SEQUENCE</scope>
    <source>
        <strain evidence="1">CP</strain>
    </source>
</reference>
<dbReference type="AlphaFoldDB" id="A0AAV9EY53"/>
<accession>A0AAV9EY53</accession>
<dbReference type="Proteomes" id="UP001180020">
    <property type="component" value="Unassembled WGS sequence"/>
</dbReference>
<dbReference type="SUPFAM" id="SSF56219">
    <property type="entry name" value="DNase I-like"/>
    <property type="match status" value="1"/>
</dbReference>
<organism evidence="1 2">
    <name type="scientific">Acorus calamus</name>
    <name type="common">Sweet flag</name>
    <dbReference type="NCBI Taxonomy" id="4465"/>
    <lineage>
        <taxon>Eukaryota</taxon>
        <taxon>Viridiplantae</taxon>
        <taxon>Streptophyta</taxon>
        <taxon>Embryophyta</taxon>
        <taxon>Tracheophyta</taxon>
        <taxon>Spermatophyta</taxon>
        <taxon>Magnoliopsida</taxon>
        <taxon>Liliopsida</taxon>
        <taxon>Acoraceae</taxon>
        <taxon>Acorus</taxon>
    </lineage>
</organism>
<reference evidence="1" key="2">
    <citation type="submission" date="2023-06" db="EMBL/GenBank/DDBJ databases">
        <authorList>
            <person name="Ma L."/>
            <person name="Liu K.-W."/>
            <person name="Li Z."/>
            <person name="Hsiao Y.-Y."/>
            <person name="Qi Y."/>
            <person name="Fu T."/>
            <person name="Tang G."/>
            <person name="Zhang D."/>
            <person name="Sun W.-H."/>
            <person name="Liu D.-K."/>
            <person name="Li Y."/>
            <person name="Chen G.-Z."/>
            <person name="Liu X.-D."/>
            <person name="Liao X.-Y."/>
            <person name="Jiang Y.-T."/>
            <person name="Yu X."/>
            <person name="Hao Y."/>
            <person name="Huang J."/>
            <person name="Zhao X.-W."/>
            <person name="Ke S."/>
            <person name="Chen Y.-Y."/>
            <person name="Wu W.-L."/>
            <person name="Hsu J.-L."/>
            <person name="Lin Y.-F."/>
            <person name="Huang M.-D."/>
            <person name="Li C.-Y."/>
            <person name="Huang L."/>
            <person name="Wang Z.-W."/>
            <person name="Zhao X."/>
            <person name="Zhong W.-Y."/>
            <person name="Peng D.-H."/>
            <person name="Ahmad S."/>
            <person name="Lan S."/>
            <person name="Zhang J.-S."/>
            <person name="Tsai W.-C."/>
            <person name="Van De Peer Y."/>
            <person name="Liu Z.-J."/>
        </authorList>
    </citation>
    <scope>NUCLEOTIDE SEQUENCE</scope>
    <source>
        <strain evidence="1">CP</strain>
        <tissue evidence="1">Leaves</tissue>
    </source>
</reference>
<keyword evidence="2" id="KW-1185">Reference proteome</keyword>